<evidence type="ECO:0000313" key="3">
    <source>
        <dbReference type="Proteomes" id="UP000765509"/>
    </source>
</evidence>
<comment type="caution">
    <text evidence="2">The sequence shown here is derived from an EMBL/GenBank/DDBJ whole genome shotgun (WGS) entry which is preliminary data.</text>
</comment>
<dbReference type="AlphaFoldDB" id="A0A9Q3DK00"/>
<name>A0A9Q3DK00_9BASI</name>
<feature type="chain" id="PRO_5040479170" evidence="1">
    <location>
        <begin position="20"/>
        <end position="214"/>
    </location>
</feature>
<gene>
    <name evidence="2" type="ORF">O181_041853</name>
</gene>
<evidence type="ECO:0000313" key="2">
    <source>
        <dbReference type="EMBL" id="MBW0502138.1"/>
    </source>
</evidence>
<evidence type="ECO:0000256" key="1">
    <source>
        <dbReference type="SAM" id="SignalP"/>
    </source>
</evidence>
<accession>A0A9Q3DK00</accession>
<keyword evidence="1" id="KW-0732">Signal</keyword>
<dbReference type="Proteomes" id="UP000765509">
    <property type="component" value="Unassembled WGS sequence"/>
</dbReference>
<organism evidence="2 3">
    <name type="scientific">Austropuccinia psidii MF-1</name>
    <dbReference type="NCBI Taxonomy" id="1389203"/>
    <lineage>
        <taxon>Eukaryota</taxon>
        <taxon>Fungi</taxon>
        <taxon>Dikarya</taxon>
        <taxon>Basidiomycota</taxon>
        <taxon>Pucciniomycotina</taxon>
        <taxon>Pucciniomycetes</taxon>
        <taxon>Pucciniales</taxon>
        <taxon>Sphaerophragmiaceae</taxon>
        <taxon>Austropuccinia</taxon>
    </lineage>
</organism>
<feature type="signal peptide" evidence="1">
    <location>
        <begin position="1"/>
        <end position="19"/>
    </location>
</feature>
<keyword evidence="3" id="KW-1185">Reference proteome</keyword>
<dbReference type="OrthoDB" id="2495394at2759"/>
<protein>
    <submittedName>
        <fullName evidence="2">Uncharacterized protein</fullName>
    </submittedName>
</protein>
<dbReference type="EMBL" id="AVOT02016668">
    <property type="protein sequence ID" value="MBW0502138.1"/>
    <property type="molecule type" value="Genomic_DNA"/>
</dbReference>
<reference evidence="2" key="1">
    <citation type="submission" date="2021-03" db="EMBL/GenBank/DDBJ databases">
        <title>Draft genome sequence of rust myrtle Austropuccinia psidii MF-1, a brazilian biotype.</title>
        <authorList>
            <person name="Quecine M.C."/>
            <person name="Pachon D.M.R."/>
            <person name="Bonatelli M.L."/>
            <person name="Correr F.H."/>
            <person name="Franceschini L.M."/>
            <person name="Leite T.F."/>
            <person name="Margarido G.R.A."/>
            <person name="Almeida C.A."/>
            <person name="Ferrarezi J.A."/>
            <person name="Labate C.A."/>
        </authorList>
    </citation>
    <scope>NUCLEOTIDE SEQUENCE</scope>
    <source>
        <strain evidence="2">MF-1</strain>
    </source>
</reference>
<proteinExistence type="predicted"/>
<sequence>MIKFILALILSVPLSLVLADGSPHRSSHELVARSKSYAQLSDGYVMKDSTIPEDNWLTIYYPNGKPAYKFHRATFDIRHGISTTTISDPSERFQQSLASSDDVCFTSSHYTNGNFTIKINPRGPQADSWHLTVDSTWGKQKYHLERNYLNKDGRIFNKDKVVAALTSQKSFDPWLNTNGKGVNTYTLHIARDFPHPPFIALMGLVLVRTDVCGL</sequence>